<keyword evidence="7" id="KW-0805">Transcription regulation</keyword>
<evidence type="ECO:0000256" key="2">
    <source>
        <dbReference type="ARBA" id="ARBA00006991"/>
    </source>
</evidence>
<dbReference type="GO" id="GO:0003677">
    <property type="term" value="F:DNA binding"/>
    <property type="evidence" value="ECO:0007669"/>
    <property type="project" value="UniProtKB-KW"/>
</dbReference>
<dbReference type="PANTHER" id="PTHR16515:SF49">
    <property type="entry name" value="GASTRULA ZINC FINGER PROTEIN XLCGF49.1-LIKE-RELATED"/>
    <property type="match status" value="1"/>
</dbReference>
<feature type="region of interest" description="Disordered" evidence="12">
    <location>
        <begin position="59"/>
        <end position="107"/>
    </location>
</feature>
<dbReference type="GO" id="GO:0010468">
    <property type="term" value="P:regulation of gene expression"/>
    <property type="evidence" value="ECO:0007669"/>
    <property type="project" value="TreeGrafter"/>
</dbReference>
<keyword evidence="15" id="KW-1185">Reference proteome</keyword>
<keyword evidence="8" id="KW-0238">DNA-binding</keyword>
<dbReference type="Gene3D" id="3.30.160.60">
    <property type="entry name" value="Classic Zinc Finger"/>
    <property type="match status" value="1"/>
</dbReference>
<reference evidence="14 15" key="1">
    <citation type="submission" date="2024-05" db="EMBL/GenBank/DDBJ databases">
        <title>A high-quality chromosomal-level genome assembly of Topmouth culter (Culter alburnus).</title>
        <authorList>
            <person name="Zhao H."/>
        </authorList>
    </citation>
    <scope>NUCLEOTIDE SEQUENCE [LARGE SCALE GENOMIC DNA]</scope>
    <source>
        <strain evidence="14">CATC2023</strain>
        <tissue evidence="14">Muscle</tissue>
    </source>
</reference>
<keyword evidence="6" id="KW-0862">Zinc</keyword>
<evidence type="ECO:0000256" key="6">
    <source>
        <dbReference type="ARBA" id="ARBA00022833"/>
    </source>
</evidence>
<dbReference type="Proteomes" id="UP001479290">
    <property type="component" value="Unassembled WGS sequence"/>
</dbReference>
<evidence type="ECO:0000256" key="9">
    <source>
        <dbReference type="ARBA" id="ARBA00023163"/>
    </source>
</evidence>
<dbReference type="PROSITE" id="PS00028">
    <property type="entry name" value="ZINC_FINGER_C2H2_1"/>
    <property type="match status" value="2"/>
</dbReference>
<name>A0AAW1Z9A5_CULAL</name>
<dbReference type="EMBL" id="JAWDJR010000019">
    <property type="protein sequence ID" value="KAK9958044.1"/>
    <property type="molecule type" value="Genomic_DNA"/>
</dbReference>
<dbReference type="PANTHER" id="PTHR16515">
    <property type="entry name" value="PR DOMAIN ZINC FINGER PROTEIN"/>
    <property type="match status" value="1"/>
</dbReference>
<feature type="domain" description="C2H2-type" evidence="13">
    <location>
        <begin position="440"/>
        <end position="467"/>
    </location>
</feature>
<feature type="compositionally biased region" description="Acidic residues" evidence="12">
    <location>
        <begin position="384"/>
        <end position="395"/>
    </location>
</feature>
<feature type="region of interest" description="Disordered" evidence="12">
    <location>
        <begin position="361"/>
        <end position="416"/>
    </location>
</feature>
<feature type="compositionally biased region" description="Basic and acidic residues" evidence="12">
    <location>
        <begin position="188"/>
        <end position="219"/>
    </location>
</feature>
<feature type="compositionally biased region" description="Basic and acidic residues" evidence="12">
    <location>
        <begin position="76"/>
        <end position="86"/>
    </location>
</feature>
<comment type="caution">
    <text evidence="14">The sequence shown here is derived from an EMBL/GenBank/DDBJ whole genome shotgun (WGS) entry which is preliminary data.</text>
</comment>
<evidence type="ECO:0000313" key="15">
    <source>
        <dbReference type="Proteomes" id="UP001479290"/>
    </source>
</evidence>
<comment type="similarity">
    <text evidence="2">Belongs to the krueppel C2H2-type zinc-finger protein family.</text>
</comment>
<keyword evidence="4" id="KW-0677">Repeat</keyword>
<organism evidence="14 15">
    <name type="scientific">Culter alburnus</name>
    <name type="common">Topmouth culter</name>
    <dbReference type="NCBI Taxonomy" id="194366"/>
    <lineage>
        <taxon>Eukaryota</taxon>
        <taxon>Metazoa</taxon>
        <taxon>Chordata</taxon>
        <taxon>Craniata</taxon>
        <taxon>Vertebrata</taxon>
        <taxon>Euteleostomi</taxon>
        <taxon>Actinopterygii</taxon>
        <taxon>Neopterygii</taxon>
        <taxon>Teleostei</taxon>
        <taxon>Ostariophysi</taxon>
        <taxon>Cypriniformes</taxon>
        <taxon>Xenocyprididae</taxon>
        <taxon>Xenocypridinae</taxon>
        <taxon>Culter</taxon>
    </lineage>
</organism>
<keyword evidence="5 11" id="KW-0863">Zinc-finger</keyword>
<feature type="domain" description="C2H2-type" evidence="13">
    <location>
        <begin position="413"/>
        <end position="440"/>
    </location>
</feature>
<evidence type="ECO:0000256" key="5">
    <source>
        <dbReference type="ARBA" id="ARBA00022771"/>
    </source>
</evidence>
<feature type="region of interest" description="Disordered" evidence="12">
    <location>
        <begin position="176"/>
        <end position="220"/>
    </location>
</feature>
<evidence type="ECO:0000256" key="8">
    <source>
        <dbReference type="ARBA" id="ARBA00023125"/>
    </source>
</evidence>
<dbReference type="InterPro" id="IPR036236">
    <property type="entry name" value="Znf_C2H2_sf"/>
</dbReference>
<keyword evidence="10" id="KW-0539">Nucleus</keyword>
<dbReference type="InterPro" id="IPR013087">
    <property type="entry name" value="Znf_C2H2_type"/>
</dbReference>
<dbReference type="InterPro" id="IPR050331">
    <property type="entry name" value="Zinc_finger"/>
</dbReference>
<protein>
    <recommendedName>
        <fullName evidence="13">C2H2-type domain-containing protein</fullName>
    </recommendedName>
</protein>
<accession>A0AAW1Z9A5</accession>
<evidence type="ECO:0000256" key="4">
    <source>
        <dbReference type="ARBA" id="ARBA00022737"/>
    </source>
</evidence>
<evidence type="ECO:0000256" key="11">
    <source>
        <dbReference type="PROSITE-ProRule" id="PRU00042"/>
    </source>
</evidence>
<evidence type="ECO:0000256" key="7">
    <source>
        <dbReference type="ARBA" id="ARBA00023015"/>
    </source>
</evidence>
<evidence type="ECO:0000313" key="14">
    <source>
        <dbReference type="EMBL" id="KAK9958044.1"/>
    </source>
</evidence>
<evidence type="ECO:0000256" key="10">
    <source>
        <dbReference type="ARBA" id="ARBA00023242"/>
    </source>
</evidence>
<comment type="subcellular location">
    <subcellularLocation>
        <location evidence="1">Nucleus</location>
    </subcellularLocation>
</comment>
<evidence type="ECO:0000259" key="13">
    <source>
        <dbReference type="PROSITE" id="PS50157"/>
    </source>
</evidence>
<dbReference type="AlphaFoldDB" id="A0AAW1Z9A5"/>
<dbReference type="PROSITE" id="PS50157">
    <property type="entry name" value="ZINC_FINGER_C2H2_2"/>
    <property type="match status" value="2"/>
</dbReference>
<dbReference type="SUPFAM" id="SSF57667">
    <property type="entry name" value="beta-beta-alpha zinc fingers"/>
    <property type="match status" value="1"/>
</dbReference>
<dbReference type="SMART" id="SM00355">
    <property type="entry name" value="ZnF_C2H2"/>
    <property type="match status" value="2"/>
</dbReference>
<feature type="region of interest" description="Disordered" evidence="12">
    <location>
        <begin position="429"/>
        <end position="467"/>
    </location>
</feature>
<evidence type="ECO:0000256" key="1">
    <source>
        <dbReference type="ARBA" id="ARBA00004123"/>
    </source>
</evidence>
<dbReference type="Pfam" id="PF00096">
    <property type="entry name" value="zf-C2H2"/>
    <property type="match status" value="2"/>
</dbReference>
<keyword evidence="9" id="KW-0804">Transcription</keyword>
<gene>
    <name evidence="14" type="ORF">ABG768_012225</name>
</gene>
<dbReference type="FunFam" id="3.30.160.60:FF:000093">
    <property type="entry name" value="zinc finger protein 668 isoform X1"/>
    <property type="match status" value="1"/>
</dbReference>
<evidence type="ECO:0000256" key="12">
    <source>
        <dbReference type="SAM" id="MobiDB-lite"/>
    </source>
</evidence>
<feature type="compositionally biased region" description="Polar residues" evidence="12">
    <location>
        <begin position="367"/>
        <end position="377"/>
    </location>
</feature>
<evidence type="ECO:0000256" key="3">
    <source>
        <dbReference type="ARBA" id="ARBA00022723"/>
    </source>
</evidence>
<proteinExistence type="inferred from homology"/>
<dbReference type="GO" id="GO:0005634">
    <property type="term" value="C:nucleus"/>
    <property type="evidence" value="ECO:0007669"/>
    <property type="project" value="UniProtKB-SubCell"/>
</dbReference>
<sequence>MNGALYISFFQGQLESALEQVVQLAVQEITKTVGATLNSMLLETATKEQENQRLRATLQSRQQEYGGNGKSNASKRKTDANDETKQHTPSQSPDCGVQSETLRREQKGRAVGQLKSVMEHVLEFAVCELTKIVEDSFDDLLLEFTKKEGENQILKEQLQEKKIVETNDVVAVVPEDCENDSASPSSSKVEKQESKGLQDQSPKKGWEKEQTESTNEPDKQTVIAVSQDWVPILDKVFGQKWCNDFWQIKEVTTSKEERNELNSASVTDMDSLIRETLMPSCLASQRKLELEVGQPPWLQVDDMEVVSLSSDTQGVPVVSSTGDNSQIRSPSMLQRLLTLPSQLLEDDDESMDAVPTLEVFMDPADSQVGNDSKSNQANKKKEEEGEVEEDDEGDNEMMSRCESSKPKGRRKSHACKECGRKFSRAHLLRAHRQTHEETPNRCPQCGKSFSQSSRLQAHLRTHTDKTI</sequence>
<dbReference type="GO" id="GO:0008270">
    <property type="term" value="F:zinc ion binding"/>
    <property type="evidence" value="ECO:0007669"/>
    <property type="project" value="UniProtKB-KW"/>
</dbReference>
<keyword evidence="3" id="KW-0479">Metal-binding</keyword>